<dbReference type="Proteomes" id="UP000177797">
    <property type="component" value="Unassembled WGS sequence"/>
</dbReference>
<gene>
    <name evidence="2" type="ORF">A2938_00715</name>
</gene>
<dbReference type="Gene3D" id="3.10.28.10">
    <property type="entry name" value="Homing endonucleases"/>
    <property type="match status" value="1"/>
</dbReference>
<dbReference type="InterPro" id="IPR004860">
    <property type="entry name" value="LAGLIDADG_dom"/>
</dbReference>
<dbReference type="EMBL" id="MHSA01000015">
    <property type="protein sequence ID" value="OHA34186.1"/>
    <property type="molecule type" value="Genomic_DNA"/>
</dbReference>
<dbReference type="SUPFAM" id="SSF55608">
    <property type="entry name" value="Homing endonucleases"/>
    <property type="match status" value="1"/>
</dbReference>
<feature type="domain" description="Homing endonuclease LAGLIDADG" evidence="1">
    <location>
        <begin position="12"/>
        <end position="88"/>
    </location>
</feature>
<dbReference type="InterPro" id="IPR027434">
    <property type="entry name" value="Homing_endonucl"/>
</dbReference>
<organism evidence="2 3">
    <name type="scientific">Candidatus Taylorbacteria bacterium RIFCSPLOWO2_01_FULL_48_100</name>
    <dbReference type="NCBI Taxonomy" id="1802322"/>
    <lineage>
        <taxon>Bacteria</taxon>
        <taxon>Candidatus Tayloriibacteriota</taxon>
    </lineage>
</organism>
<evidence type="ECO:0000259" key="1">
    <source>
        <dbReference type="Pfam" id="PF00961"/>
    </source>
</evidence>
<reference evidence="2 3" key="1">
    <citation type="journal article" date="2016" name="Nat. Commun.">
        <title>Thousands of microbial genomes shed light on interconnected biogeochemical processes in an aquifer system.</title>
        <authorList>
            <person name="Anantharaman K."/>
            <person name="Brown C.T."/>
            <person name="Hug L.A."/>
            <person name="Sharon I."/>
            <person name="Castelle C.J."/>
            <person name="Probst A.J."/>
            <person name="Thomas B.C."/>
            <person name="Singh A."/>
            <person name="Wilkins M.J."/>
            <person name="Karaoz U."/>
            <person name="Brodie E.L."/>
            <person name="Williams K.H."/>
            <person name="Hubbard S.S."/>
            <person name="Banfield J.F."/>
        </authorList>
    </citation>
    <scope>NUCLEOTIDE SEQUENCE [LARGE SCALE GENOMIC DNA]</scope>
</reference>
<proteinExistence type="predicted"/>
<evidence type="ECO:0000313" key="2">
    <source>
        <dbReference type="EMBL" id="OHA34186.1"/>
    </source>
</evidence>
<comment type="caution">
    <text evidence="2">The sequence shown here is derived from an EMBL/GenBank/DDBJ whole genome shotgun (WGS) entry which is preliminary data.</text>
</comment>
<dbReference type="Pfam" id="PF00961">
    <property type="entry name" value="LAGLIDADG_1"/>
    <property type="match status" value="1"/>
</dbReference>
<dbReference type="AlphaFoldDB" id="A0A1G2NDP4"/>
<evidence type="ECO:0000313" key="3">
    <source>
        <dbReference type="Proteomes" id="UP000177797"/>
    </source>
</evidence>
<name>A0A1G2NDP4_9BACT</name>
<accession>A0A1G2NDP4</accession>
<dbReference type="GO" id="GO:0004519">
    <property type="term" value="F:endonuclease activity"/>
    <property type="evidence" value="ECO:0007669"/>
    <property type="project" value="InterPro"/>
</dbReference>
<protein>
    <recommendedName>
        <fullName evidence="1">Homing endonuclease LAGLIDADG domain-containing protein</fullName>
    </recommendedName>
</protein>
<sequence>MGSRSKTDLAYIAGFLDGDGSLMLQIKKRKDGRLKKRFMCTVCFYQDTRHERNLYWIREKIGIGYISRRNDGMTELRVNGFKQVRDILLALLPFIRFKKLQAKALYSAAHLLSNTELQRLTKAQLTRILNFILVIQGENYVTKRKKTRKELCKILDLTP</sequence>